<keyword evidence="2" id="KW-1185">Reference proteome</keyword>
<name>A0A7X5UAV8_9GAMM</name>
<gene>
    <name evidence="1" type="ORF">HBF25_11195</name>
</gene>
<sequence>MSMRNRGNTRMVMERMLLLSGAVGAGKTAVATRLETDGGFSRLSTSGYLRQYGAGLGAEGQRLQLQELGDRLDLETDYRWVVDNVALPSFALQPDATYWLLDAARKPKQVAHFRTAFGLTVRHVHLTAPEDVLRDRYTRRKEAVDTPYDEAIAHPNEVAARGLIERADIVFDTNALPTEEVVSRIQLMWGA</sequence>
<dbReference type="SUPFAM" id="SSF52540">
    <property type="entry name" value="P-loop containing nucleoside triphosphate hydrolases"/>
    <property type="match status" value="1"/>
</dbReference>
<evidence type="ECO:0000313" key="2">
    <source>
        <dbReference type="Proteomes" id="UP000490980"/>
    </source>
</evidence>
<organism evidence="1 2">
    <name type="scientific">Luteibacter anthropi</name>
    <dbReference type="NCBI Taxonomy" id="564369"/>
    <lineage>
        <taxon>Bacteria</taxon>
        <taxon>Pseudomonadati</taxon>
        <taxon>Pseudomonadota</taxon>
        <taxon>Gammaproteobacteria</taxon>
        <taxon>Lysobacterales</taxon>
        <taxon>Rhodanobacteraceae</taxon>
        <taxon>Luteibacter</taxon>
    </lineage>
</organism>
<dbReference type="InterPro" id="IPR027417">
    <property type="entry name" value="P-loop_NTPase"/>
</dbReference>
<dbReference type="Gene3D" id="3.40.50.300">
    <property type="entry name" value="P-loop containing nucleotide triphosphate hydrolases"/>
    <property type="match status" value="1"/>
</dbReference>
<reference evidence="1 2" key="1">
    <citation type="submission" date="2020-03" db="EMBL/GenBank/DDBJ databases">
        <authorList>
            <person name="Lai Q."/>
        </authorList>
    </citation>
    <scope>NUCLEOTIDE SEQUENCE [LARGE SCALE GENOMIC DNA]</scope>
    <source>
        <strain evidence="1 2">CCUG 25036</strain>
    </source>
</reference>
<dbReference type="AlphaFoldDB" id="A0A7X5UAV8"/>
<evidence type="ECO:0000313" key="1">
    <source>
        <dbReference type="EMBL" id="NII06954.1"/>
    </source>
</evidence>
<comment type="caution">
    <text evidence="1">The sequence shown here is derived from an EMBL/GenBank/DDBJ whole genome shotgun (WGS) entry which is preliminary data.</text>
</comment>
<dbReference type="PANTHER" id="PTHR41930">
    <property type="entry name" value="UPF0200 PROTEIN MJ1399"/>
    <property type="match status" value="1"/>
</dbReference>
<dbReference type="PANTHER" id="PTHR41930:SF1">
    <property type="entry name" value="DEPHOSPHO-COA KINASE"/>
    <property type="match status" value="1"/>
</dbReference>
<accession>A0A7X5UAV8</accession>
<protein>
    <submittedName>
        <fullName evidence="1">AAA family ATPase</fullName>
    </submittedName>
</protein>
<dbReference type="Proteomes" id="UP000490980">
    <property type="component" value="Unassembled WGS sequence"/>
</dbReference>
<dbReference type="Pfam" id="PF13671">
    <property type="entry name" value="AAA_33"/>
    <property type="match status" value="1"/>
</dbReference>
<dbReference type="EMBL" id="JAARLZ010000005">
    <property type="protein sequence ID" value="NII06954.1"/>
    <property type="molecule type" value="Genomic_DNA"/>
</dbReference>
<proteinExistence type="predicted"/>
<dbReference type="RefSeq" id="WP_166948384.1">
    <property type="nucleotide sequence ID" value="NZ_JAARLZ010000005.1"/>
</dbReference>